<dbReference type="Gene3D" id="2.20.25.10">
    <property type="match status" value="1"/>
</dbReference>
<dbReference type="Proteomes" id="UP001324634">
    <property type="component" value="Chromosome"/>
</dbReference>
<dbReference type="PANTHER" id="PTHR33797:SF2">
    <property type="entry name" value="ORGANIC HYDROPEROXIDE RESISTANCE PROTEIN-LIKE"/>
    <property type="match status" value="1"/>
</dbReference>
<sequence>MKTLYTASVTVVGGRNGEVKSSDGILNFPVRMPKELGGNGGATNPEQLFAAGYAACFDGALNLVARNQKIAVGQTSITAHVSIGPNDKGGFQLAAKLQVKIPGVERNVGEQLLKAAHEVCPYSNATRGNIDVELELLPA</sequence>
<dbReference type="Pfam" id="PF02566">
    <property type="entry name" value="OsmC"/>
    <property type="match status" value="1"/>
</dbReference>
<evidence type="ECO:0000313" key="3">
    <source>
        <dbReference type="Proteomes" id="UP001324634"/>
    </source>
</evidence>
<dbReference type="RefSeq" id="WP_321394388.1">
    <property type="nucleotide sequence ID" value="NZ_CP139487.1"/>
</dbReference>
<dbReference type="SUPFAM" id="SSF82784">
    <property type="entry name" value="OsmC-like"/>
    <property type="match status" value="1"/>
</dbReference>
<gene>
    <name evidence="2" type="ORF">SOO65_19235</name>
</gene>
<dbReference type="EMBL" id="CP139487">
    <property type="protein sequence ID" value="WPU64831.1"/>
    <property type="molecule type" value="Genomic_DNA"/>
</dbReference>
<accession>A0AAX4HNU3</accession>
<name>A0AAX4HNU3_9BACT</name>
<dbReference type="InterPro" id="IPR036102">
    <property type="entry name" value="OsmC/Ohrsf"/>
</dbReference>
<keyword evidence="3" id="KW-1185">Reference proteome</keyword>
<dbReference type="InterPro" id="IPR019953">
    <property type="entry name" value="OHR"/>
</dbReference>
<dbReference type="NCBIfam" id="TIGR03561">
    <property type="entry name" value="organ_hyd_perox"/>
    <property type="match status" value="1"/>
</dbReference>
<dbReference type="KEGG" id="psti:SOO65_19235"/>
<evidence type="ECO:0000313" key="2">
    <source>
        <dbReference type="EMBL" id="WPU64831.1"/>
    </source>
</evidence>
<dbReference type="InterPro" id="IPR003718">
    <property type="entry name" value="OsmC/Ohr_fam"/>
</dbReference>
<dbReference type="Gene3D" id="3.30.300.20">
    <property type="match status" value="1"/>
</dbReference>
<dbReference type="PANTHER" id="PTHR33797">
    <property type="entry name" value="ORGANIC HYDROPEROXIDE RESISTANCE PROTEIN-LIKE"/>
    <property type="match status" value="1"/>
</dbReference>
<protein>
    <submittedName>
        <fullName evidence="2">Organic hydroperoxide resistance protein</fullName>
    </submittedName>
</protein>
<comment type="similarity">
    <text evidence="1">Belongs to the OsmC/Ohr family.</text>
</comment>
<dbReference type="AlphaFoldDB" id="A0AAX4HNU3"/>
<evidence type="ECO:0000256" key="1">
    <source>
        <dbReference type="ARBA" id="ARBA00007378"/>
    </source>
</evidence>
<proteinExistence type="inferred from homology"/>
<reference evidence="2 3" key="1">
    <citation type="submission" date="2023-11" db="EMBL/GenBank/DDBJ databases">
        <title>Peredibacter starrii A3.12.</title>
        <authorList>
            <person name="Mitchell R.J."/>
        </authorList>
    </citation>
    <scope>NUCLEOTIDE SEQUENCE [LARGE SCALE GENOMIC DNA]</scope>
    <source>
        <strain evidence="2 3">A3.12</strain>
    </source>
</reference>
<dbReference type="GO" id="GO:0006979">
    <property type="term" value="P:response to oxidative stress"/>
    <property type="evidence" value="ECO:0007669"/>
    <property type="project" value="InterPro"/>
</dbReference>
<dbReference type="InterPro" id="IPR015946">
    <property type="entry name" value="KH_dom-like_a/b"/>
</dbReference>
<organism evidence="2 3">
    <name type="scientific">Peredibacter starrii</name>
    <dbReference type="NCBI Taxonomy" id="28202"/>
    <lineage>
        <taxon>Bacteria</taxon>
        <taxon>Pseudomonadati</taxon>
        <taxon>Bdellovibrionota</taxon>
        <taxon>Bacteriovoracia</taxon>
        <taxon>Bacteriovoracales</taxon>
        <taxon>Bacteriovoracaceae</taxon>
        <taxon>Peredibacter</taxon>
    </lineage>
</organism>